<sequence>VLVLQLLFRPSLLRLHLRRLRLLLRACQQRRHPCCWHQLRH</sequence>
<gene>
    <name evidence="1" type="ORF">BN1723_010058</name>
</gene>
<evidence type="ECO:0000313" key="1">
    <source>
        <dbReference type="EMBL" id="CRK13513.1"/>
    </source>
</evidence>
<name>A0A0G4KUP2_VERLO</name>
<dbReference type="AlphaFoldDB" id="A0A0G4KUP2"/>
<proteinExistence type="predicted"/>
<organism evidence="1 2">
    <name type="scientific">Verticillium longisporum</name>
    <name type="common">Verticillium dahliae var. longisporum</name>
    <dbReference type="NCBI Taxonomy" id="100787"/>
    <lineage>
        <taxon>Eukaryota</taxon>
        <taxon>Fungi</taxon>
        <taxon>Dikarya</taxon>
        <taxon>Ascomycota</taxon>
        <taxon>Pezizomycotina</taxon>
        <taxon>Sordariomycetes</taxon>
        <taxon>Hypocreomycetidae</taxon>
        <taxon>Glomerellales</taxon>
        <taxon>Plectosphaerellaceae</taxon>
        <taxon>Verticillium</taxon>
    </lineage>
</organism>
<protein>
    <submittedName>
        <fullName evidence="1">Uncharacterized protein</fullName>
    </submittedName>
</protein>
<feature type="non-terminal residue" evidence="1">
    <location>
        <position position="1"/>
    </location>
</feature>
<evidence type="ECO:0000313" key="2">
    <source>
        <dbReference type="Proteomes" id="UP000045706"/>
    </source>
</evidence>
<reference evidence="2" key="1">
    <citation type="submission" date="2015-05" db="EMBL/GenBank/DDBJ databases">
        <authorList>
            <person name="Fogelqvist Johan"/>
        </authorList>
    </citation>
    <scope>NUCLEOTIDE SEQUENCE [LARGE SCALE GENOMIC DNA]</scope>
</reference>
<accession>A0A0G4KUP2</accession>
<dbReference type="Proteomes" id="UP000045706">
    <property type="component" value="Unassembled WGS sequence"/>
</dbReference>
<dbReference type="EMBL" id="CVQI01004224">
    <property type="protein sequence ID" value="CRK13513.1"/>
    <property type="molecule type" value="Genomic_DNA"/>
</dbReference>